<dbReference type="RefSeq" id="WP_102135754.1">
    <property type="nucleotide sequence ID" value="NZ_LJAM02000007.1"/>
</dbReference>
<name>A0A328TRN5_9GAMM</name>
<dbReference type="Proteomes" id="UP000244334">
    <property type="component" value="Unassembled WGS sequence"/>
</dbReference>
<reference evidence="1" key="1">
    <citation type="submission" date="2018-04" db="EMBL/GenBank/DDBJ databases">
        <title>Genomes of the Obligate Erwinia dacicola and Facultative Enterobacter sp. OLF Endosymbionts of the Olive Fruit fly, Bactrocera oleae.</title>
        <authorList>
            <person name="Estes A.M."/>
            <person name="Hearn D.J."/>
            <person name="Agarwal S."/>
            <person name="Pierson E.A."/>
            <person name="Dunning-Hotopp J.C."/>
        </authorList>
    </citation>
    <scope>NUCLEOTIDE SEQUENCE [LARGE SCALE GENOMIC DNA]</scope>
    <source>
        <strain evidence="1">Oroville</strain>
    </source>
</reference>
<dbReference type="Pfam" id="PF02061">
    <property type="entry name" value="Lambda_CIII"/>
    <property type="match status" value="1"/>
</dbReference>
<proteinExistence type="predicted"/>
<evidence type="ECO:0000313" key="1">
    <source>
        <dbReference type="EMBL" id="RAP72960.1"/>
    </source>
</evidence>
<keyword evidence="2" id="KW-1185">Reference proteome</keyword>
<dbReference type="EMBL" id="LJAM02000007">
    <property type="protein sequence ID" value="RAP72960.1"/>
    <property type="molecule type" value="Genomic_DNA"/>
</dbReference>
<dbReference type="AlphaFoldDB" id="A0A328TRN5"/>
<dbReference type="OrthoDB" id="6548631at2"/>
<accession>A0A328TRN5</accession>
<organism evidence="1 2">
    <name type="scientific">Candidatus Erwinia dacicola</name>
    <dbReference type="NCBI Taxonomy" id="252393"/>
    <lineage>
        <taxon>Bacteria</taxon>
        <taxon>Pseudomonadati</taxon>
        <taxon>Pseudomonadota</taxon>
        <taxon>Gammaproteobacteria</taxon>
        <taxon>Enterobacterales</taxon>
        <taxon>Erwiniaceae</taxon>
        <taxon>Erwinia</taxon>
    </lineage>
</organism>
<comment type="caution">
    <text evidence="1">The sequence shown here is derived from an EMBL/GenBank/DDBJ whole genome shotgun (WGS) entry which is preliminary data.</text>
</comment>
<sequence length="42" mass="4604">MQLAIAGWPIAGRHSETQLDRIIKQAIEAARKSLEALCGTQQ</sequence>
<dbReference type="InterPro" id="IPR013056">
    <property type="entry name" value="Phage_lambda_CIII"/>
</dbReference>
<gene>
    <name evidence="1" type="ORF">ACZ87_00243</name>
</gene>
<evidence type="ECO:0000313" key="2">
    <source>
        <dbReference type="Proteomes" id="UP000244334"/>
    </source>
</evidence>
<protein>
    <submittedName>
        <fullName evidence="1">Uncharacterized protein</fullName>
    </submittedName>
</protein>